<dbReference type="EMBL" id="JASXSZ010000010">
    <property type="protein sequence ID" value="MDL9981574.1"/>
    <property type="molecule type" value="Genomic_DNA"/>
</dbReference>
<evidence type="ECO:0000259" key="2">
    <source>
        <dbReference type="Pfam" id="PF13559"/>
    </source>
</evidence>
<dbReference type="InterPro" id="IPR025403">
    <property type="entry name" value="TgpA-like_C"/>
</dbReference>
<feature type="transmembrane region" description="Helical" evidence="1">
    <location>
        <begin position="9"/>
        <end position="32"/>
    </location>
</feature>
<protein>
    <submittedName>
        <fullName evidence="3">DUF4129 domain-containing protein</fullName>
    </submittedName>
</protein>
<accession>A0ABT7N4E5</accession>
<organism evidence="3 4">
    <name type="scientific">Microbacterium candidum</name>
    <dbReference type="NCBI Taxonomy" id="3041922"/>
    <lineage>
        <taxon>Bacteria</taxon>
        <taxon>Bacillati</taxon>
        <taxon>Actinomycetota</taxon>
        <taxon>Actinomycetes</taxon>
        <taxon>Micrococcales</taxon>
        <taxon>Microbacteriaceae</taxon>
        <taxon>Microbacterium</taxon>
    </lineage>
</organism>
<evidence type="ECO:0000256" key="1">
    <source>
        <dbReference type="SAM" id="Phobius"/>
    </source>
</evidence>
<evidence type="ECO:0000313" key="3">
    <source>
        <dbReference type="EMBL" id="MDL9981574.1"/>
    </source>
</evidence>
<feature type="transmembrane region" description="Helical" evidence="1">
    <location>
        <begin position="72"/>
        <end position="90"/>
    </location>
</feature>
<keyword evidence="1" id="KW-0472">Membrane</keyword>
<keyword evidence="4" id="KW-1185">Reference proteome</keyword>
<reference evidence="3 4" key="1">
    <citation type="submission" date="2023-06" db="EMBL/GenBank/DDBJ databases">
        <title>Microbacterium sp. nov., isolated from a waste landfill.</title>
        <authorList>
            <person name="Wen W."/>
        </authorList>
    </citation>
    <scope>NUCLEOTIDE SEQUENCE [LARGE SCALE GENOMIC DNA]</scope>
    <source>
        <strain evidence="3 4">ASV49</strain>
    </source>
</reference>
<gene>
    <name evidence="3" type="ORF">QSV35_19765</name>
</gene>
<evidence type="ECO:0000313" key="4">
    <source>
        <dbReference type="Proteomes" id="UP001235064"/>
    </source>
</evidence>
<sequence length="237" mass="25202">MGRRRSNGLILAVALLGAGAVLGVLVAGPVYIEQPRWNGHLELPPAPRETLTPGAIDVGRSPPDGALRLMQTIAYVLFSLVAILLLVFVVRMLMRIRLRLAAPAAPASAMHDLAAAAGDAGVIEAPVVRRGIARALAALDEVRDPSDAVVQAWLGFEDAAVSAGAARRASETPTEYAVRIITRFEADRDAAERLVRLYEDVRFGGRRADADTIATARACLLRLQASWTEPAHTGMSG</sequence>
<keyword evidence="1" id="KW-1133">Transmembrane helix</keyword>
<keyword evidence="1" id="KW-0812">Transmembrane</keyword>
<name>A0ABT7N4E5_9MICO</name>
<dbReference type="Pfam" id="PF13559">
    <property type="entry name" value="DUF4129"/>
    <property type="match status" value="1"/>
</dbReference>
<feature type="domain" description="Protein-glutamine gamma-glutamyltransferase-like C-terminal" evidence="2">
    <location>
        <begin position="152"/>
        <end position="220"/>
    </location>
</feature>
<proteinExistence type="predicted"/>
<dbReference type="Proteomes" id="UP001235064">
    <property type="component" value="Unassembled WGS sequence"/>
</dbReference>
<comment type="caution">
    <text evidence="3">The sequence shown here is derived from an EMBL/GenBank/DDBJ whole genome shotgun (WGS) entry which is preliminary data.</text>
</comment>
<dbReference type="RefSeq" id="WP_286290719.1">
    <property type="nucleotide sequence ID" value="NZ_JASXSZ010000010.1"/>
</dbReference>